<dbReference type="GO" id="GO:0005634">
    <property type="term" value="C:nucleus"/>
    <property type="evidence" value="ECO:0007669"/>
    <property type="project" value="UniProtKB-SubCell"/>
</dbReference>
<dbReference type="OrthoDB" id="4822at2759"/>
<feature type="domain" description="G-patch" evidence="5">
    <location>
        <begin position="427"/>
        <end position="473"/>
    </location>
</feature>
<accession>A0A9Q1KBA5</accession>
<dbReference type="Pfam" id="PF17780">
    <property type="entry name" value="OCRE"/>
    <property type="match status" value="1"/>
</dbReference>
<dbReference type="EMBL" id="JAKOGI010000193">
    <property type="protein sequence ID" value="KAJ8440315.1"/>
    <property type="molecule type" value="Genomic_DNA"/>
</dbReference>
<sequence length="478" mass="53161">MEKLIGVESETEFPSMEDSQLQVQEQPIRNQEDSFVWDENSQLYYHARSGFYHDPNAGWYYSTRDGFYYKFEDGNYVLLDSYNKGDQSEIKGQGEATLGEYEVETTCEQDCGQSNQETEGETAQTGVRECMSDEGIESHPPPSEWLEDTLIELYLSGYPSKAPNAKNVGQLTDEIEERDSSLLSADGNNTQGHGDDEWNIDCQAATDSSVDEGASWDEENWRAQYGQVIQEEAELGSGIPAMELWDWSLVKETQKGVNHEVVRLVGRLVRPSRKLHPSMPSGGSRLRTAAICRVHLDLVQVRSGQVYKLRSPNTGYLATLSSYDASNPTKDWGFPELHVETISETCESKTTHPVFGHQNTHAYPHRNSDDLKYEGHEYRDRAAERRALHGGFGVGPGQKRSIGDAIPPSSPPVEEAAAEALEMSFGTGSYARKILKNMGWKEGEALGKTQQGLREPLQGVGNKGTAGLGWDSKSRGQT</sequence>
<dbReference type="PANTHER" id="PTHR13948">
    <property type="entry name" value="RNA-BINDING PROTEIN"/>
    <property type="match status" value="1"/>
</dbReference>
<dbReference type="Pfam" id="PF01585">
    <property type="entry name" value="G-patch"/>
    <property type="match status" value="1"/>
</dbReference>
<organism evidence="6 7">
    <name type="scientific">Carnegiea gigantea</name>
    <dbReference type="NCBI Taxonomy" id="171969"/>
    <lineage>
        <taxon>Eukaryota</taxon>
        <taxon>Viridiplantae</taxon>
        <taxon>Streptophyta</taxon>
        <taxon>Embryophyta</taxon>
        <taxon>Tracheophyta</taxon>
        <taxon>Spermatophyta</taxon>
        <taxon>Magnoliopsida</taxon>
        <taxon>eudicotyledons</taxon>
        <taxon>Gunneridae</taxon>
        <taxon>Pentapetalae</taxon>
        <taxon>Caryophyllales</taxon>
        <taxon>Cactineae</taxon>
        <taxon>Cactaceae</taxon>
        <taxon>Cactoideae</taxon>
        <taxon>Echinocereeae</taxon>
        <taxon>Carnegiea</taxon>
    </lineage>
</organism>
<dbReference type="AlphaFoldDB" id="A0A9Q1KBA5"/>
<evidence type="ECO:0000256" key="3">
    <source>
        <dbReference type="ARBA" id="ARBA00023242"/>
    </source>
</evidence>
<reference evidence="6" key="1">
    <citation type="submission" date="2022-04" db="EMBL/GenBank/DDBJ databases">
        <title>Carnegiea gigantea Genome sequencing and assembly v2.</title>
        <authorList>
            <person name="Copetti D."/>
            <person name="Sanderson M.J."/>
            <person name="Burquez A."/>
            <person name="Wojciechowski M.F."/>
        </authorList>
    </citation>
    <scope>NUCLEOTIDE SEQUENCE</scope>
    <source>
        <strain evidence="6">SGP5-SGP5p</strain>
        <tissue evidence="6">Aerial part</tissue>
    </source>
</reference>
<keyword evidence="3" id="KW-0539">Nucleus</keyword>
<proteinExistence type="predicted"/>
<name>A0A9Q1KBA5_9CARY</name>
<keyword evidence="7" id="KW-1185">Reference proteome</keyword>
<dbReference type="Proteomes" id="UP001153076">
    <property type="component" value="Unassembled WGS sequence"/>
</dbReference>
<evidence type="ECO:0000313" key="6">
    <source>
        <dbReference type="EMBL" id="KAJ8440315.1"/>
    </source>
</evidence>
<dbReference type="InterPro" id="IPR041591">
    <property type="entry name" value="OCRE"/>
</dbReference>
<dbReference type="InterPro" id="IPR000467">
    <property type="entry name" value="G_patch_dom"/>
</dbReference>
<evidence type="ECO:0000256" key="4">
    <source>
        <dbReference type="SAM" id="MobiDB-lite"/>
    </source>
</evidence>
<feature type="region of interest" description="Disordered" evidence="4">
    <location>
        <begin position="1"/>
        <end position="22"/>
    </location>
</feature>
<dbReference type="GO" id="GO:0000398">
    <property type="term" value="P:mRNA splicing, via spliceosome"/>
    <property type="evidence" value="ECO:0007669"/>
    <property type="project" value="TreeGrafter"/>
</dbReference>
<feature type="region of interest" description="Disordered" evidence="4">
    <location>
        <begin position="446"/>
        <end position="478"/>
    </location>
</feature>
<feature type="region of interest" description="Disordered" evidence="4">
    <location>
        <begin position="390"/>
        <end position="412"/>
    </location>
</feature>
<comment type="caution">
    <text evidence="6">The sequence shown here is derived from an EMBL/GenBank/DDBJ whole genome shotgun (WGS) entry which is preliminary data.</text>
</comment>
<dbReference type="SMART" id="SM00443">
    <property type="entry name" value="G_patch"/>
    <property type="match status" value="1"/>
</dbReference>
<evidence type="ECO:0000256" key="1">
    <source>
        <dbReference type="ARBA" id="ARBA00004123"/>
    </source>
</evidence>
<dbReference type="PROSITE" id="PS50174">
    <property type="entry name" value="G_PATCH"/>
    <property type="match status" value="1"/>
</dbReference>
<evidence type="ECO:0000259" key="5">
    <source>
        <dbReference type="PROSITE" id="PS50174"/>
    </source>
</evidence>
<keyword evidence="2" id="KW-0694">RNA-binding</keyword>
<comment type="subcellular location">
    <subcellularLocation>
        <location evidence="1">Nucleus</location>
    </subcellularLocation>
</comment>
<dbReference type="CDD" id="cd16074">
    <property type="entry name" value="OCRE"/>
    <property type="match status" value="1"/>
</dbReference>
<gene>
    <name evidence="6" type="ORF">Cgig2_012751</name>
</gene>
<protein>
    <recommendedName>
        <fullName evidence="5">G-patch domain-containing protein</fullName>
    </recommendedName>
</protein>
<evidence type="ECO:0000256" key="2">
    <source>
        <dbReference type="ARBA" id="ARBA00022884"/>
    </source>
</evidence>
<dbReference type="PANTHER" id="PTHR13948:SF38">
    <property type="entry name" value="D111_G-PATCH DOMAIN-CONTAINING PROTEIN"/>
    <property type="match status" value="1"/>
</dbReference>
<evidence type="ECO:0000313" key="7">
    <source>
        <dbReference type="Proteomes" id="UP001153076"/>
    </source>
</evidence>
<dbReference type="GO" id="GO:0003723">
    <property type="term" value="F:RNA binding"/>
    <property type="evidence" value="ECO:0007669"/>
    <property type="project" value="UniProtKB-KW"/>
</dbReference>